<dbReference type="Proteomes" id="UP000510821">
    <property type="component" value="Chromosome"/>
</dbReference>
<proteinExistence type="predicted"/>
<sequence length="171" mass="19419">MGGDCLGEAEEPWWKKAAQAAMDTVKDKLVKKEPAVEPNFGKNHPAVMSGIKDKFKGEVLHVWELGSFRSENQELACYGVMFRDECEFDGMNSFTSVFAVYAGDKAQFAIPSERKFSRGDTLPSLIASELNWFSSLYPLYKEFASAKPWAKYNSQSFEEFKIFKQTIVKKK</sequence>
<evidence type="ECO:0000313" key="2">
    <source>
        <dbReference type="Proteomes" id="UP000510821"/>
    </source>
</evidence>
<evidence type="ECO:0000313" key="1">
    <source>
        <dbReference type="EMBL" id="QLJ52470.1"/>
    </source>
</evidence>
<name>A0A7D5XJ71_FERL1</name>
<gene>
    <name evidence="1" type="ORF">Sv326_0295</name>
</gene>
<dbReference type="KEGG" id="flt:Sv326_0295"/>
<dbReference type="EMBL" id="CP058998">
    <property type="protein sequence ID" value="QLJ52470.1"/>
    <property type="molecule type" value="Genomic_DNA"/>
</dbReference>
<protein>
    <submittedName>
        <fullName evidence="1">Uncharacterized protein</fullName>
    </submittedName>
</protein>
<dbReference type="AlphaFoldDB" id="A0A7D5XJ71"/>
<reference evidence="2" key="1">
    <citation type="submission" date="2020-07" db="EMBL/GenBank/DDBJ databases">
        <title>Metabolic diversity and evolutionary history of the archaeal phylum ###Micrarchaeota### uncovered from a freshwater lake metagenome.</title>
        <authorList>
            <person name="Kadnikov V.V."/>
            <person name="Savvichev A.S."/>
            <person name="Mardanov A.V."/>
            <person name="Beletsky A.V."/>
            <person name="Chupakov A.V."/>
            <person name="Kokryatskaya N.M."/>
            <person name="Pimenov N.V."/>
            <person name="Ravin N.V."/>
        </authorList>
    </citation>
    <scope>NUCLEOTIDE SEQUENCE [LARGE SCALE GENOMIC DNA]</scope>
</reference>
<accession>A0A7D5XJ71</accession>
<organism evidence="1 2">
    <name type="scientific">Fermentimicrarchaeum limneticum</name>
    <dbReference type="NCBI Taxonomy" id="2795018"/>
    <lineage>
        <taxon>Archaea</taxon>
        <taxon>Candidatus Micrarchaeota</taxon>
        <taxon>Candidatus Fermentimicrarchaeales</taxon>
        <taxon>Candidatus Fermentimicrarchaeaceae</taxon>
        <taxon>Candidatus Fermentimicrarchaeum</taxon>
    </lineage>
</organism>